<proteinExistence type="predicted"/>
<sequence>MMVIMAVSSVRVDVGGIMVMRMGVSNAIRVDMEMIMQVLTGLPTAQARFMSGLEIDHRGTRLGAATAMSAHQAASPSISMLLIFNSSP</sequence>
<protein>
    <submittedName>
        <fullName evidence="1">Uncharacterized protein</fullName>
    </submittedName>
</protein>
<name>A0AA87W8S5_9BRAD</name>
<reference evidence="1" key="1">
    <citation type="journal article" date="2014" name="Int. J. Syst. Evol. Microbiol.">
        <title>Complete genome sequence of Corynebacterium casei LMG S-19264T (=DSM 44701T), isolated from a smear-ripened cheese.</title>
        <authorList>
            <consortium name="US DOE Joint Genome Institute (JGI-PGF)"/>
            <person name="Walter F."/>
            <person name="Albersmeier A."/>
            <person name="Kalinowski J."/>
            <person name="Ruckert C."/>
        </authorList>
    </citation>
    <scope>NUCLEOTIDE SEQUENCE</scope>
    <source>
        <strain evidence="1">CGMCC 1.15034</strain>
    </source>
</reference>
<evidence type="ECO:0000313" key="1">
    <source>
        <dbReference type="EMBL" id="GGI25991.1"/>
    </source>
</evidence>
<gene>
    <name evidence="1" type="ORF">GCM10010987_37160</name>
</gene>
<accession>A0AA87W8S5</accession>
<organism evidence="1 2">
    <name type="scientific">Bradyrhizobium guangdongense</name>
    <dbReference type="NCBI Taxonomy" id="1325090"/>
    <lineage>
        <taxon>Bacteria</taxon>
        <taxon>Pseudomonadati</taxon>
        <taxon>Pseudomonadota</taxon>
        <taxon>Alphaproteobacteria</taxon>
        <taxon>Hyphomicrobiales</taxon>
        <taxon>Nitrobacteraceae</taxon>
        <taxon>Bradyrhizobium</taxon>
    </lineage>
</organism>
<dbReference type="EMBL" id="BMHC01000007">
    <property type="protein sequence ID" value="GGI25991.1"/>
    <property type="molecule type" value="Genomic_DNA"/>
</dbReference>
<dbReference type="AlphaFoldDB" id="A0AA87W8S5"/>
<evidence type="ECO:0000313" key="2">
    <source>
        <dbReference type="Proteomes" id="UP000625079"/>
    </source>
</evidence>
<comment type="caution">
    <text evidence="1">The sequence shown here is derived from an EMBL/GenBank/DDBJ whole genome shotgun (WGS) entry which is preliminary data.</text>
</comment>
<reference evidence="1" key="2">
    <citation type="submission" date="2022-12" db="EMBL/GenBank/DDBJ databases">
        <authorList>
            <person name="Sun Q."/>
            <person name="Zhou Y."/>
        </authorList>
    </citation>
    <scope>NUCLEOTIDE SEQUENCE</scope>
    <source>
        <strain evidence="1">CGMCC 1.15034</strain>
    </source>
</reference>
<dbReference type="Proteomes" id="UP000625079">
    <property type="component" value="Unassembled WGS sequence"/>
</dbReference>